<feature type="region of interest" description="Disordered" evidence="4">
    <location>
        <begin position="752"/>
        <end position="850"/>
    </location>
</feature>
<feature type="domain" description="RGS" evidence="6">
    <location>
        <begin position="473"/>
        <end position="583"/>
    </location>
</feature>
<dbReference type="EMBL" id="KZ819379">
    <property type="protein sequence ID" value="PWN42464.1"/>
    <property type="molecule type" value="Genomic_DNA"/>
</dbReference>
<feature type="region of interest" description="Disordered" evidence="4">
    <location>
        <begin position="1"/>
        <end position="88"/>
    </location>
</feature>
<dbReference type="InterPro" id="IPR000700">
    <property type="entry name" value="PAS-assoc_C"/>
</dbReference>
<evidence type="ECO:0000256" key="2">
    <source>
        <dbReference type="ARBA" id="ARBA00022643"/>
    </source>
</evidence>
<dbReference type="Pfam" id="PF00615">
    <property type="entry name" value="RGS"/>
    <property type="match status" value="1"/>
</dbReference>
<evidence type="ECO:0000259" key="6">
    <source>
        <dbReference type="PROSITE" id="PS50132"/>
    </source>
</evidence>
<accession>A0A316VYQ8</accession>
<proteinExistence type="predicted"/>
<dbReference type="InterPro" id="IPR016137">
    <property type="entry name" value="RGS"/>
</dbReference>
<evidence type="ECO:0000256" key="1">
    <source>
        <dbReference type="ARBA" id="ARBA00022630"/>
    </source>
</evidence>
<dbReference type="PROSITE" id="PS50132">
    <property type="entry name" value="RGS"/>
    <property type="match status" value="1"/>
</dbReference>
<feature type="region of interest" description="Disordered" evidence="4">
    <location>
        <begin position="109"/>
        <end position="372"/>
    </location>
</feature>
<dbReference type="NCBIfam" id="TIGR00229">
    <property type="entry name" value="sensory_box"/>
    <property type="match status" value="1"/>
</dbReference>
<reference evidence="7 8" key="1">
    <citation type="journal article" date="2018" name="Mol. Biol. Evol.">
        <title>Broad Genomic Sampling Reveals a Smut Pathogenic Ancestry of the Fungal Clade Ustilaginomycotina.</title>
        <authorList>
            <person name="Kijpornyongpan T."/>
            <person name="Mondo S.J."/>
            <person name="Barry K."/>
            <person name="Sandor L."/>
            <person name="Lee J."/>
            <person name="Lipzen A."/>
            <person name="Pangilinan J."/>
            <person name="LaButti K."/>
            <person name="Hainaut M."/>
            <person name="Henrissat B."/>
            <person name="Grigoriev I.V."/>
            <person name="Spatafora J.W."/>
            <person name="Aime M.C."/>
        </authorList>
    </citation>
    <scope>NUCLEOTIDE SEQUENCE [LARGE SCALE GENOMIC DNA]</scope>
    <source>
        <strain evidence="7 8">MCA 4658</strain>
    </source>
</reference>
<feature type="compositionally biased region" description="Pro residues" evidence="4">
    <location>
        <begin position="152"/>
        <end position="163"/>
    </location>
</feature>
<dbReference type="Pfam" id="PF13426">
    <property type="entry name" value="PAS_9"/>
    <property type="match status" value="1"/>
</dbReference>
<dbReference type="GO" id="GO:0005634">
    <property type="term" value="C:nucleus"/>
    <property type="evidence" value="ECO:0007669"/>
    <property type="project" value="TreeGrafter"/>
</dbReference>
<keyword evidence="3" id="KW-0157">Chromophore</keyword>
<keyword evidence="1" id="KW-0285">Flavoprotein</keyword>
<feature type="compositionally biased region" description="Polar residues" evidence="4">
    <location>
        <begin position="1"/>
        <end position="37"/>
    </location>
</feature>
<evidence type="ECO:0000259" key="5">
    <source>
        <dbReference type="PROSITE" id="PS50113"/>
    </source>
</evidence>
<dbReference type="GeneID" id="37032072"/>
<evidence type="ECO:0000313" key="8">
    <source>
        <dbReference type="Proteomes" id="UP000245783"/>
    </source>
</evidence>
<dbReference type="PANTHER" id="PTHR47429">
    <property type="entry name" value="PROTEIN TWIN LOV 1"/>
    <property type="match status" value="1"/>
</dbReference>
<dbReference type="AlphaFoldDB" id="A0A316VYQ8"/>
<dbReference type="SUPFAM" id="SSF48097">
    <property type="entry name" value="Regulator of G-protein signaling, RGS"/>
    <property type="match status" value="1"/>
</dbReference>
<dbReference type="InParanoid" id="A0A316VYQ8"/>
<dbReference type="Gene3D" id="1.10.167.10">
    <property type="entry name" value="Regulator of G-protein Signalling 4, domain 2"/>
    <property type="match status" value="1"/>
</dbReference>
<feature type="compositionally biased region" description="Gly residues" evidence="4">
    <location>
        <begin position="811"/>
        <end position="820"/>
    </location>
</feature>
<dbReference type="InterPro" id="IPR035965">
    <property type="entry name" value="PAS-like_dom_sf"/>
</dbReference>
<evidence type="ECO:0008006" key="9">
    <source>
        <dbReference type="Google" id="ProtNLM"/>
    </source>
</evidence>
<feature type="compositionally biased region" description="Acidic residues" evidence="4">
    <location>
        <begin position="275"/>
        <end position="292"/>
    </location>
</feature>
<name>A0A316VYQ8_9BASI</name>
<dbReference type="Gene3D" id="3.30.450.20">
    <property type="entry name" value="PAS domain"/>
    <property type="match status" value="1"/>
</dbReference>
<dbReference type="PANTHER" id="PTHR47429:SF2">
    <property type="entry name" value="PROTEIN TWIN LOV 1"/>
    <property type="match status" value="1"/>
</dbReference>
<feature type="compositionally biased region" description="Polar residues" evidence="4">
    <location>
        <begin position="248"/>
        <end position="266"/>
    </location>
</feature>
<dbReference type="OrthoDB" id="447251at2759"/>
<protein>
    <recommendedName>
        <fullName evidence="9">PAC domain-containing protein</fullName>
    </recommendedName>
</protein>
<organism evidence="7 8">
    <name type="scientific">Ceraceosorus guamensis</name>
    <dbReference type="NCBI Taxonomy" id="1522189"/>
    <lineage>
        <taxon>Eukaryota</taxon>
        <taxon>Fungi</taxon>
        <taxon>Dikarya</taxon>
        <taxon>Basidiomycota</taxon>
        <taxon>Ustilaginomycotina</taxon>
        <taxon>Exobasidiomycetes</taxon>
        <taxon>Ceraceosorales</taxon>
        <taxon>Ceraceosoraceae</taxon>
        <taxon>Ceraceosorus</taxon>
    </lineage>
</organism>
<evidence type="ECO:0000256" key="3">
    <source>
        <dbReference type="ARBA" id="ARBA00022991"/>
    </source>
</evidence>
<dbReference type="Proteomes" id="UP000245783">
    <property type="component" value="Unassembled WGS sequence"/>
</dbReference>
<dbReference type="SUPFAM" id="SSF55785">
    <property type="entry name" value="PYP-like sensor domain (PAS domain)"/>
    <property type="match status" value="1"/>
</dbReference>
<gene>
    <name evidence="7" type="ORF">IE81DRAFT_124085</name>
</gene>
<feature type="domain" description="PAC" evidence="5">
    <location>
        <begin position="668"/>
        <end position="721"/>
    </location>
</feature>
<evidence type="ECO:0000256" key="4">
    <source>
        <dbReference type="SAM" id="MobiDB-lite"/>
    </source>
</evidence>
<keyword evidence="2" id="KW-0288">FMN</keyword>
<dbReference type="PROSITE" id="PS50113">
    <property type="entry name" value="PAC"/>
    <property type="match status" value="1"/>
</dbReference>
<dbReference type="RefSeq" id="XP_025369624.1">
    <property type="nucleotide sequence ID" value="XM_025510202.1"/>
</dbReference>
<sequence length="1004" mass="108930">MPNPPQAQGKQSAHSDLTAITPTRQESEVSSFHSATSDFGADSPAFERSDTGVQTPESSVGHVKQASFDRKSSTSSLNSRKGKSSRANFREAASAFRILTGNFASTPDLKTAASARGQLSPPNSPTHKQPGGASDARRLSWFRKSPSGAVIPPSPPPDRPLPAIPKSESLSSRSAARRVRLLDGKEPGSAMSGYQASSDAENGGLSQADGHRTPPPEAGANSVPLHLKQRPSSPRSARTFGAAEGKLRSSNMARATSDGSAQSQPPNDGFHEREFAEEEEDWEAYDDSDDDGTALPHVRAAPLPTHPPSQEPAQSRRSAREGSHAASSEAGDRLQDQLGNPSKPPVHGKNGVSVGLSEGDLPPRRIIGGLGAGTRDAVPGAFPMARSVSTEHGSAASLNRYDDRRETFYRLAGARSNLNSWAPSAEPLRGGMPEISNLPNWSTIRSGERTSQPISNVQRDMDWSMRKLINEDVFKRLLEDPLGRHRFREWLVHNRGTEARLDMLYDTMQFDKQMADVRTTSEALFDIYLAEDSPMHVALPQELGDQYFDTLRKQFELKASLDQTAQHLLSSLYKTEFQSFVKAQLIEHNKVKLGRFDNNERTGLGDCYCLTNPRLRENPIVLVSPGFTDLTGYPPGAIIGRNCRFLQGPGTAPESIQRVRDALNAGEPCTELLLNYRRDGTPFFCLLSIIPLRDSSGQLVYFVGAQVNVSGELASAKGLDFLVGGGDVPPRELQSRVHSGYEASPSMLRHFDALQDPNRPSPASLADDDSGAWGAPRVTRKLAAGSYEPTSRMGPGPGTKIDGPLFDANAAGGGRKGQGFVGKWLTRGKRSDSSSEGSSHPALRRDRERGQLLTGAEGQMRSGAHSLSDQMGYFTELYGKMLIFKRSKREIIFATRELLELAGLPTGSWRDVYDSTLIHADLLSLIQGSEKSETRAIRTAVQEAVRNGTHISLHVILRATSRRGRLLGGLKELSGTEVPRSTTVHIAPLKDRDNSSFAFVAVFA</sequence>
<dbReference type="InterPro" id="IPR036305">
    <property type="entry name" value="RGS_sf"/>
</dbReference>
<dbReference type="InterPro" id="IPR044926">
    <property type="entry name" value="RGS_subdomain_2"/>
</dbReference>
<evidence type="ECO:0000313" key="7">
    <source>
        <dbReference type="EMBL" id="PWN42464.1"/>
    </source>
</evidence>
<dbReference type="CDD" id="cd00130">
    <property type="entry name" value="PAS"/>
    <property type="match status" value="1"/>
</dbReference>
<keyword evidence="8" id="KW-1185">Reference proteome</keyword>
<dbReference type="InterPro" id="IPR000014">
    <property type="entry name" value="PAS"/>
</dbReference>
<dbReference type="STRING" id="1522189.A0A316VYQ8"/>